<dbReference type="PANTHER" id="PTHR32332">
    <property type="entry name" value="2-NITROPROPANE DIOXYGENASE"/>
    <property type="match status" value="1"/>
</dbReference>
<name>A0A1D9Q487_SCLS1</name>
<dbReference type="Pfam" id="PF03060">
    <property type="entry name" value="NMO"/>
    <property type="match status" value="2"/>
</dbReference>
<dbReference type="EMBL" id="CP017818">
    <property type="protein sequence ID" value="APA09706.1"/>
    <property type="molecule type" value="Genomic_DNA"/>
</dbReference>
<evidence type="ECO:0000256" key="2">
    <source>
        <dbReference type="ARBA" id="ARBA00022643"/>
    </source>
</evidence>
<keyword evidence="1" id="KW-0285">Flavoprotein</keyword>
<gene>
    <name evidence="4" type="ORF">sscle_05g044760</name>
</gene>
<reference evidence="5" key="1">
    <citation type="journal article" date="2017" name="Genome Biol. Evol.">
        <title>The complete genome sequence of the phytopathogenic fungus Sclerotinia sclerotiorum reveals insights into the genome architecture of broad host range pathogens.</title>
        <authorList>
            <person name="Derbyshire M."/>
            <person name="Denton-Giles M."/>
            <person name="Hegedus D."/>
            <person name="Seifbarghy S."/>
            <person name="Rollins J."/>
            <person name="van Kan J."/>
            <person name="Seidl M.F."/>
            <person name="Faino L."/>
            <person name="Mbengue M."/>
            <person name="Navaud O."/>
            <person name="Raffaele S."/>
            <person name="Hammond-Kosack K."/>
            <person name="Heard S."/>
            <person name="Oliver R."/>
        </authorList>
    </citation>
    <scope>NUCLEOTIDE SEQUENCE [LARGE SCALE GENOMIC DNA]</scope>
    <source>
        <strain evidence="5">ATCC 18683 / 1980 / Ss-1</strain>
    </source>
</reference>
<evidence type="ECO:0000313" key="4">
    <source>
        <dbReference type="EMBL" id="APA09706.1"/>
    </source>
</evidence>
<evidence type="ECO:0008006" key="6">
    <source>
        <dbReference type="Google" id="ProtNLM"/>
    </source>
</evidence>
<protein>
    <recommendedName>
        <fullName evidence="6">Nitronate monooxygenase domain-containing protein</fullName>
    </recommendedName>
</protein>
<dbReference type="VEuPathDB" id="FungiDB:sscle_05g044760"/>
<evidence type="ECO:0000256" key="3">
    <source>
        <dbReference type="ARBA" id="ARBA00023002"/>
    </source>
</evidence>
<dbReference type="GO" id="GO:0018580">
    <property type="term" value="F:nitronate monooxygenase activity"/>
    <property type="evidence" value="ECO:0007669"/>
    <property type="project" value="InterPro"/>
</dbReference>
<evidence type="ECO:0000313" key="5">
    <source>
        <dbReference type="Proteomes" id="UP000177798"/>
    </source>
</evidence>
<dbReference type="FunFam" id="3.20.20.70:FF:000288">
    <property type="entry name" value="Oxidoreductase, 2-nitropropane dioxygenase family, putative (AFU_orthologue AFUA_7G03850)"/>
    <property type="match status" value="1"/>
</dbReference>
<dbReference type="KEGG" id="ssl:SS1G_06113"/>
<dbReference type="InterPro" id="IPR004136">
    <property type="entry name" value="NMO"/>
</dbReference>
<dbReference type="OMA" id="PQGRMTT"/>
<dbReference type="InterPro" id="IPR013785">
    <property type="entry name" value="Aldolase_TIM"/>
</dbReference>
<keyword evidence="2" id="KW-0288">FMN</keyword>
<dbReference type="OrthoDB" id="2349068at2759"/>
<keyword evidence="3" id="KW-0560">Oxidoreductase</keyword>
<dbReference type="AlphaFoldDB" id="A0A1D9Q487"/>
<proteinExistence type="predicted"/>
<dbReference type="RefSeq" id="XP_001593191.1">
    <property type="nucleotide sequence ID" value="XM_001593141.1"/>
</dbReference>
<dbReference type="Proteomes" id="UP000177798">
    <property type="component" value="Chromosome 5"/>
</dbReference>
<dbReference type="SUPFAM" id="SSF51412">
    <property type="entry name" value="Inosine monophosphate dehydrogenase (IMPDH)"/>
    <property type="match status" value="1"/>
</dbReference>
<dbReference type="Gene3D" id="3.20.20.70">
    <property type="entry name" value="Aldolase class I"/>
    <property type="match status" value="1"/>
</dbReference>
<evidence type="ECO:0000256" key="1">
    <source>
        <dbReference type="ARBA" id="ARBA00022630"/>
    </source>
</evidence>
<accession>A0A1D9Q487</accession>
<sequence>MSPSNHKQTLRKDYPWTTYPLISSAPMRLISKPALALAVSRAGGLGFLAAGTDLSTLSDEIREIQDSLRDEPIPGSYRDTLPIGIGFIVWGCDLEHVLSILAPLPLPPSAVWLFAPNTGSDLQEWTESIRKLTGNLTKIWIQVGSVASAISAAHYCDPDVLVIQGSDAGGHGLAHSSSIVSLLPECTSALRSSEYSHIPLIGAGGIVESRGAAAAFMLGASGICMGTRFLASSEAVIPTGYRNAILAAQDGGISTTRTTLYDKLRGTAGWPEEYNGRAVVNRSFWDEMNGMSIEQNRELYEAEAKKGDEGYGNKGRLCTYAGSGVGLVRETMDARDIVMEVREGMRKLIREGSSRL</sequence>
<dbReference type="PANTHER" id="PTHR32332:SF34">
    <property type="entry name" value="2-NITROPROPANE DIOXYGENASE FAMILY, PUTATIVE-RELATED"/>
    <property type="match status" value="1"/>
</dbReference>
<dbReference type="CDD" id="cd04730">
    <property type="entry name" value="NPD_like"/>
    <property type="match status" value="1"/>
</dbReference>
<organism evidence="4 5">
    <name type="scientific">Sclerotinia sclerotiorum (strain ATCC 18683 / 1980 / Ss-1)</name>
    <name type="common">White mold</name>
    <name type="synonym">Whetzelinia sclerotiorum</name>
    <dbReference type="NCBI Taxonomy" id="665079"/>
    <lineage>
        <taxon>Eukaryota</taxon>
        <taxon>Fungi</taxon>
        <taxon>Dikarya</taxon>
        <taxon>Ascomycota</taxon>
        <taxon>Pezizomycotina</taxon>
        <taxon>Leotiomycetes</taxon>
        <taxon>Helotiales</taxon>
        <taxon>Sclerotiniaceae</taxon>
        <taxon>Sclerotinia</taxon>
    </lineage>
</organism>